<dbReference type="PANTHER" id="PTHR46193">
    <property type="entry name" value="6-PHOSPHOGLUCONATE PHOSPHATASE"/>
    <property type="match status" value="1"/>
</dbReference>
<gene>
    <name evidence="5" type="ORF">BI308_09810</name>
</gene>
<dbReference type="Pfam" id="PF00702">
    <property type="entry name" value="Hydrolase"/>
    <property type="match status" value="1"/>
</dbReference>
<dbReference type="InterPro" id="IPR006439">
    <property type="entry name" value="HAD-SF_hydro_IA"/>
</dbReference>
<dbReference type="NCBIfam" id="TIGR01509">
    <property type="entry name" value="HAD-SF-IA-v3"/>
    <property type="match status" value="1"/>
</dbReference>
<proteinExistence type="inferred from homology"/>
<dbReference type="AlphaFoldDB" id="A0A1L9QT28"/>
<comment type="caution">
    <text evidence="5">The sequence shown here is derived from an EMBL/GenBank/DDBJ whole genome shotgun (WGS) entry which is preliminary data.</text>
</comment>
<protein>
    <submittedName>
        <fullName evidence="5">HAD family hydrolase</fullName>
    </submittedName>
</protein>
<dbReference type="PANTHER" id="PTHR46193:SF21">
    <property type="entry name" value="SLL1138 PROTEIN"/>
    <property type="match status" value="1"/>
</dbReference>
<dbReference type="EMBL" id="MLAW01000013">
    <property type="protein sequence ID" value="OJJ25802.1"/>
    <property type="molecule type" value="Genomic_DNA"/>
</dbReference>
<evidence type="ECO:0000313" key="5">
    <source>
        <dbReference type="EMBL" id="OJJ25802.1"/>
    </source>
</evidence>
<dbReference type="SFLD" id="SFLDG01135">
    <property type="entry name" value="C1.5.6:_HAD__Beta-PGM__Phospha"/>
    <property type="match status" value="1"/>
</dbReference>
<evidence type="ECO:0000256" key="1">
    <source>
        <dbReference type="ARBA" id="ARBA00001946"/>
    </source>
</evidence>
<dbReference type="GO" id="GO:0016787">
    <property type="term" value="F:hydrolase activity"/>
    <property type="evidence" value="ECO:0007669"/>
    <property type="project" value="UniProtKB-KW"/>
</dbReference>
<dbReference type="SUPFAM" id="SSF56784">
    <property type="entry name" value="HAD-like"/>
    <property type="match status" value="1"/>
</dbReference>
<dbReference type="GO" id="GO:0046872">
    <property type="term" value="F:metal ion binding"/>
    <property type="evidence" value="ECO:0007669"/>
    <property type="project" value="UniProtKB-KW"/>
</dbReference>
<dbReference type="Gene3D" id="1.10.150.240">
    <property type="entry name" value="Putative phosphatase, domain 2"/>
    <property type="match status" value="1"/>
</dbReference>
<dbReference type="SFLD" id="SFLDS00003">
    <property type="entry name" value="Haloacid_Dehalogenase"/>
    <property type="match status" value="1"/>
</dbReference>
<keyword evidence="5" id="KW-0378">Hydrolase</keyword>
<reference evidence="5" key="1">
    <citation type="submission" date="2016-10" db="EMBL/GenBank/DDBJ databases">
        <title>CRISPR-Cas defence system in Roseofilum reptotaenium: evidence of a bacteriophage-cyanobacterium arms race in the coral black band disease.</title>
        <authorList>
            <person name="Buerger P."/>
            <person name="Wood-Charlson E.M."/>
            <person name="Weynberg K.D."/>
            <person name="Willis B."/>
            <person name="Van Oppen M.J."/>
        </authorList>
    </citation>
    <scope>NUCLEOTIDE SEQUENCE [LARGE SCALE GENOMIC DNA]</scope>
    <source>
        <strain evidence="5">AO1-A</strain>
    </source>
</reference>
<name>A0A1L9QT28_9CYAN</name>
<dbReference type="InterPro" id="IPR023214">
    <property type="entry name" value="HAD_sf"/>
</dbReference>
<organism evidence="5 6">
    <name type="scientific">Roseofilum reptotaenium AO1-A</name>
    <dbReference type="NCBI Taxonomy" id="1925591"/>
    <lineage>
        <taxon>Bacteria</taxon>
        <taxon>Bacillati</taxon>
        <taxon>Cyanobacteriota</taxon>
        <taxon>Cyanophyceae</taxon>
        <taxon>Desertifilales</taxon>
        <taxon>Desertifilaceae</taxon>
        <taxon>Roseofilum</taxon>
    </lineage>
</organism>
<comment type="similarity">
    <text evidence="2">Belongs to the HAD-like hydrolase superfamily. CbbY/CbbZ/Gph/YieH family.</text>
</comment>
<keyword evidence="6" id="KW-1185">Reference proteome</keyword>
<evidence type="ECO:0000256" key="2">
    <source>
        <dbReference type="ARBA" id="ARBA00006171"/>
    </source>
</evidence>
<keyword evidence="3" id="KW-0479">Metal-binding</keyword>
<keyword evidence="4" id="KW-0460">Magnesium</keyword>
<sequence length="241" mass="27179">MSLQAVLFDFNGVIINDEPIHQELINEILLSQNLPPNPSDYNECCLGRTDLAGLLELLQRRGRAVNERSLAPLIAQKAQRYQQKLEALHKLPIYPGVEDLIYKVRVARLRLGLVTGALRSEVEWILKQANLFSYFEVIVAGDEVQQSKPHPEGYLRAVERFNELDPTLHLSPQCCLVIEDTPAGILAAKNAGMQVVGVANTYPFHMIQRQANWTVDYLHELELDRVQACFEPSALPFPNAQ</sequence>
<dbReference type="InterPro" id="IPR036412">
    <property type="entry name" value="HAD-like_sf"/>
</dbReference>
<accession>A0A1L9QT28</accession>
<dbReference type="InterPro" id="IPR023198">
    <property type="entry name" value="PGP-like_dom2"/>
</dbReference>
<dbReference type="Proteomes" id="UP000183940">
    <property type="component" value="Unassembled WGS sequence"/>
</dbReference>
<dbReference type="Gene3D" id="3.40.50.1000">
    <property type="entry name" value="HAD superfamily/HAD-like"/>
    <property type="match status" value="1"/>
</dbReference>
<comment type="cofactor">
    <cofactor evidence="1">
        <name>Mg(2+)</name>
        <dbReference type="ChEBI" id="CHEBI:18420"/>
    </cofactor>
</comment>
<dbReference type="SFLD" id="SFLDG01129">
    <property type="entry name" value="C1.5:_HAD__Beta-PGM__Phosphata"/>
    <property type="match status" value="1"/>
</dbReference>
<evidence type="ECO:0000256" key="4">
    <source>
        <dbReference type="ARBA" id="ARBA00022842"/>
    </source>
</evidence>
<evidence type="ECO:0000256" key="3">
    <source>
        <dbReference type="ARBA" id="ARBA00022723"/>
    </source>
</evidence>
<evidence type="ECO:0000313" key="6">
    <source>
        <dbReference type="Proteomes" id="UP000183940"/>
    </source>
</evidence>
<dbReference type="STRING" id="1925591.BI308_09810"/>
<dbReference type="InterPro" id="IPR051600">
    <property type="entry name" value="Beta-PGM-like"/>
</dbReference>